<evidence type="ECO:0000256" key="5">
    <source>
        <dbReference type="RuleBase" id="RU004508"/>
    </source>
</evidence>
<keyword evidence="1 4" id="KW-0663">Pyridoxal phosphate</keyword>
<comment type="similarity">
    <text evidence="2 5">Belongs to the DegT/DnrJ/EryC1 family.</text>
</comment>
<dbReference type="CDD" id="cd00616">
    <property type="entry name" value="AHBA_syn"/>
    <property type="match status" value="1"/>
</dbReference>
<proteinExistence type="inferred from homology"/>
<dbReference type="SUPFAM" id="SSF53383">
    <property type="entry name" value="PLP-dependent transferases"/>
    <property type="match status" value="1"/>
</dbReference>
<evidence type="ECO:0000256" key="2">
    <source>
        <dbReference type="ARBA" id="ARBA00037999"/>
    </source>
</evidence>
<dbReference type="OrthoDB" id="9810913at2"/>
<gene>
    <name evidence="6" type="ORF">SAMN02745191_1030</name>
</gene>
<dbReference type="GO" id="GO:0030170">
    <property type="term" value="F:pyridoxal phosphate binding"/>
    <property type="evidence" value="ECO:0007669"/>
    <property type="project" value="TreeGrafter"/>
</dbReference>
<dbReference type="RefSeq" id="WP_078711453.1">
    <property type="nucleotide sequence ID" value="NZ_FUWY01000002.1"/>
</dbReference>
<dbReference type="GO" id="GO:0008483">
    <property type="term" value="F:transaminase activity"/>
    <property type="evidence" value="ECO:0007669"/>
    <property type="project" value="TreeGrafter"/>
</dbReference>
<sequence>MKVANNLLRPQYLKYKDEYLKKVEEVLDSGWYVLGNEVKAFEEEFATYNNVKYCVGVANGLDALILAFEALNLEEGDEVIAPANTYIASIMGFTRNGLVPKFVEPDEFYNLDISKIEEAIGPKTKAICVVHLYGQIANMEEIMRIAKKHNLYVVEDCAQSHGASLHGKKCGTWGDVGCFSFYPTKNLGGFGDGGAIITNNKDFEEEIRMMRNYGSKKTYYFEKVGFNSRLDELQAGLLRVKLKYLDELTEERRKDAERFIKEINNPKILLPAYQFNREGHVFHLFVIQVEDRDDFMKYCEEREIGLKIHYPQPPHLSDAYRYLGYKENDFPITENQANHIVSLPMYNGMTKEEVDYIIGEMNKY</sequence>
<evidence type="ECO:0000256" key="4">
    <source>
        <dbReference type="PIRSR" id="PIRSR000390-2"/>
    </source>
</evidence>
<dbReference type="PANTHER" id="PTHR30244:SF36">
    <property type="entry name" value="3-OXO-GLUCOSE-6-PHOSPHATE:GLUTAMATE AMINOTRANSFERASE"/>
    <property type="match status" value="1"/>
</dbReference>
<dbReference type="PIRSF" id="PIRSF000390">
    <property type="entry name" value="PLP_StrS"/>
    <property type="match status" value="1"/>
</dbReference>
<keyword evidence="7" id="KW-1185">Reference proteome</keyword>
<dbReference type="Gene3D" id="3.90.1150.10">
    <property type="entry name" value="Aspartate Aminotransferase, domain 1"/>
    <property type="match status" value="1"/>
</dbReference>
<organism evidence="6 7">
    <name type="scientific">Anaerorhabdus furcosa</name>
    <dbReference type="NCBI Taxonomy" id="118967"/>
    <lineage>
        <taxon>Bacteria</taxon>
        <taxon>Bacillati</taxon>
        <taxon>Bacillota</taxon>
        <taxon>Erysipelotrichia</taxon>
        <taxon>Erysipelotrichales</taxon>
        <taxon>Erysipelotrichaceae</taxon>
        <taxon>Anaerorhabdus</taxon>
    </lineage>
</organism>
<dbReference type="InterPro" id="IPR000653">
    <property type="entry name" value="DegT/StrS_aminotransferase"/>
</dbReference>
<dbReference type="InterPro" id="IPR015424">
    <property type="entry name" value="PyrdxlP-dep_Trfase"/>
</dbReference>
<dbReference type="STRING" id="118967.SAMN02745191_1030"/>
<name>A0A1T4LTA9_9FIRM</name>
<dbReference type="AlphaFoldDB" id="A0A1T4LTA9"/>
<feature type="modified residue" description="N6-(pyridoxal phosphate)lysine" evidence="4">
    <location>
        <position position="185"/>
    </location>
</feature>
<reference evidence="7" key="1">
    <citation type="submission" date="2017-02" db="EMBL/GenBank/DDBJ databases">
        <authorList>
            <person name="Varghese N."/>
            <person name="Submissions S."/>
        </authorList>
    </citation>
    <scope>NUCLEOTIDE SEQUENCE [LARGE SCALE GENOMIC DNA]</scope>
    <source>
        <strain evidence="7">ATCC 25662</strain>
    </source>
</reference>
<dbReference type="PANTHER" id="PTHR30244">
    <property type="entry name" value="TRANSAMINASE"/>
    <property type="match status" value="1"/>
</dbReference>
<accession>A0A1T4LTA9</accession>
<dbReference type="Gene3D" id="3.40.640.10">
    <property type="entry name" value="Type I PLP-dependent aspartate aminotransferase-like (Major domain)"/>
    <property type="match status" value="1"/>
</dbReference>
<dbReference type="EMBL" id="FUWY01000002">
    <property type="protein sequence ID" value="SJZ57851.1"/>
    <property type="molecule type" value="Genomic_DNA"/>
</dbReference>
<dbReference type="Pfam" id="PF01041">
    <property type="entry name" value="DegT_DnrJ_EryC1"/>
    <property type="match status" value="1"/>
</dbReference>
<feature type="active site" description="Proton acceptor" evidence="3">
    <location>
        <position position="185"/>
    </location>
</feature>
<evidence type="ECO:0000313" key="7">
    <source>
        <dbReference type="Proteomes" id="UP000243297"/>
    </source>
</evidence>
<dbReference type="InterPro" id="IPR015422">
    <property type="entry name" value="PyrdxlP-dep_Trfase_small"/>
</dbReference>
<dbReference type="GO" id="GO:0000271">
    <property type="term" value="P:polysaccharide biosynthetic process"/>
    <property type="evidence" value="ECO:0007669"/>
    <property type="project" value="TreeGrafter"/>
</dbReference>
<dbReference type="InterPro" id="IPR015421">
    <property type="entry name" value="PyrdxlP-dep_Trfase_major"/>
</dbReference>
<protein>
    <submittedName>
        <fullName evidence="6">dTDP-4-amino-4,6-dideoxygalactose transaminase</fullName>
    </submittedName>
</protein>
<evidence type="ECO:0000256" key="1">
    <source>
        <dbReference type="ARBA" id="ARBA00022898"/>
    </source>
</evidence>
<evidence type="ECO:0000313" key="6">
    <source>
        <dbReference type="EMBL" id="SJZ57851.1"/>
    </source>
</evidence>
<dbReference type="Proteomes" id="UP000243297">
    <property type="component" value="Unassembled WGS sequence"/>
</dbReference>
<evidence type="ECO:0000256" key="3">
    <source>
        <dbReference type="PIRSR" id="PIRSR000390-1"/>
    </source>
</evidence>